<dbReference type="AlphaFoldDB" id="A0A4T0WZF0"/>
<dbReference type="Gene3D" id="3.30.160.60">
    <property type="entry name" value="Classic Zinc Finger"/>
    <property type="match status" value="1"/>
</dbReference>
<feature type="region of interest" description="Disordered" evidence="12">
    <location>
        <begin position="156"/>
        <end position="185"/>
    </location>
</feature>
<evidence type="ECO:0000256" key="4">
    <source>
        <dbReference type="ARBA" id="ARBA00022737"/>
    </source>
</evidence>
<dbReference type="GO" id="GO:0000978">
    <property type="term" value="F:RNA polymerase II cis-regulatory region sequence-specific DNA binding"/>
    <property type="evidence" value="ECO:0007669"/>
    <property type="project" value="TreeGrafter"/>
</dbReference>
<dbReference type="GO" id="GO:0000981">
    <property type="term" value="F:DNA-binding transcription factor activity, RNA polymerase II-specific"/>
    <property type="evidence" value="ECO:0007669"/>
    <property type="project" value="TreeGrafter"/>
</dbReference>
<gene>
    <name evidence="14" type="ORF">CANINC_003157</name>
</gene>
<sequence length="537" mass="60231">MLLTEIYKFASDWFINPVVYLISTLLQSSFLITLGTQQQEKDKKQSDLFPPSSQFVELETEDEKVAKSCEIQPYNNSNQDIAKPCSTSTMSMFIPVKNEAGEYEFKLANGSEENLIPFSNTLRNGQFTPDSEGGNNQPLSTHIDIKNGFINLSPVSSVKSTDSNNSSNLNTTTGESGDSEGNESSDDVEKVYQCDQCDSKFKCKSYLTRHVKKHSDQKAFRCPFYKENNKCHQTGGFSRRDTFKTHLKSRHFEYPPGIKSNKRTGMMGWCGICGEKFLNNEIWVERHIDMGLCPGLPQEYIKTLKIGKKKTGKHSKFLDVSNVDESIKLGIQSYGGDNGGIKMSPNMYLQSPSSVNSSPSNVVSNNIPIAQTSAVFTNNTNTSQISSTFGCLPVINGNPVSIQYPMDAETIALLQKQQELTNIIIALKRKQEEAESRTLAAKQHYEQQIQNQLQYQMKQAQIQQQLMQLQQVQGFQQLVRPQYLTSFEDVNGVPTPYTDMSSTFSLHSNSSNDAKFANDATDAKEELESDEEYPSLE</sequence>
<comment type="subcellular location">
    <subcellularLocation>
        <location evidence="1">Nucleus</location>
    </subcellularLocation>
</comment>
<keyword evidence="5 11" id="KW-0863">Zinc-finger</keyword>
<dbReference type="InterPro" id="IPR013087">
    <property type="entry name" value="Znf_C2H2_type"/>
</dbReference>
<keyword evidence="10" id="KW-0539">Nucleus</keyword>
<keyword evidence="15" id="KW-1185">Reference proteome</keyword>
<dbReference type="STRING" id="52247.A0A4T0WZF0"/>
<dbReference type="PROSITE" id="PS00028">
    <property type="entry name" value="ZINC_FINGER_C2H2_1"/>
    <property type="match status" value="1"/>
</dbReference>
<feature type="compositionally biased region" description="Acidic residues" evidence="12">
    <location>
        <begin position="527"/>
        <end position="537"/>
    </location>
</feature>
<reference evidence="14 15" key="1">
    <citation type="journal article" date="2019" name="Front. Genet.">
        <title>Whole-Genome Sequencing of the Opportunistic Yeast Pathogen Candida inconspicua Uncovers Its Hybrid Origin.</title>
        <authorList>
            <person name="Mixao V."/>
            <person name="Hansen A.P."/>
            <person name="Saus E."/>
            <person name="Boekhout T."/>
            <person name="Lass-Florl C."/>
            <person name="Gabaldon T."/>
        </authorList>
    </citation>
    <scope>NUCLEOTIDE SEQUENCE [LARGE SCALE GENOMIC DNA]</scope>
    <source>
        <strain evidence="14 15">CBS 180</strain>
    </source>
</reference>
<comment type="caution">
    <text evidence="14">The sequence shown here is derived from an EMBL/GenBank/DDBJ whole genome shotgun (WGS) entry which is preliminary data.</text>
</comment>
<evidence type="ECO:0000256" key="9">
    <source>
        <dbReference type="ARBA" id="ARBA00023163"/>
    </source>
</evidence>
<keyword evidence="6" id="KW-0862">Zinc</keyword>
<keyword evidence="8" id="KW-0238">DNA-binding</keyword>
<evidence type="ECO:0000256" key="7">
    <source>
        <dbReference type="ARBA" id="ARBA00023015"/>
    </source>
</evidence>
<dbReference type="PANTHER" id="PTHR24396:SF19">
    <property type="entry name" value="FI01119P"/>
    <property type="match status" value="1"/>
</dbReference>
<keyword evidence="9" id="KW-0804">Transcription</keyword>
<feature type="compositionally biased region" description="Low complexity" evidence="12">
    <location>
        <begin position="156"/>
        <end position="176"/>
    </location>
</feature>
<accession>A0A4T0WZF0</accession>
<dbReference type="InterPro" id="IPR036236">
    <property type="entry name" value="Znf_C2H2_sf"/>
</dbReference>
<evidence type="ECO:0000256" key="3">
    <source>
        <dbReference type="ARBA" id="ARBA00022723"/>
    </source>
</evidence>
<dbReference type="EMBL" id="SELW01000519">
    <property type="protein sequence ID" value="TID23865.1"/>
    <property type="molecule type" value="Genomic_DNA"/>
</dbReference>
<evidence type="ECO:0000256" key="12">
    <source>
        <dbReference type="SAM" id="MobiDB-lite"/>
    </source>
</evidence>
<feature type="domain" description="C2H2-type" evidence="13">
    <location>
        <begin position="192"/>
        <end position="219"/>
    </location>
</feature>
<evidence type="ECO:0000256" key="8">
    <source>
        <dbReference type="ARBA" id="ARBA00023125"/>
    </source>
</evidence>
<evidence type="ECO:0000313" key="14">
    <source>
        <dbReference type="EMBL" id="TID23865.1"/>
    </source>
</evidence>
<protein>
    <recommendedName>
        <fullName evidence="13">C2H2-type domain-containing protein</fullName>
    </recommendedName>
</protein>
<dbReference type="PANTHER" id="PTHR24396">
    <property type="entry name" value="ZINC FINGER PROTEIN"/>
    <property type="match status" value="1"/>
</dbReference>
<organism evidence="14 15">
    <name type="scientific">Pichia inconspicua</name>
    <dbReference type="NCBI Taxonomy" id="52247"/>
    <lineage>
        <taxon>Eukaryota</taxon>
        <taxon>Fungi</taxon>
        <taxon>Dikarya</taxon>
        <taxon>Ascomycota</taxon>
        <taxon>Saccharomycotina</taxon>
        <taxon>Pichiomycetes</taxon>
        <taxon>Pichiales</taxon>
        <taxon>Pichiaceae</taxon>
        <taxon>Pichia</taxon>
    </lineage>
</organism>
<keyword evidence="4" id="KW-0677">Repeat</keyword>
<name>A0A4T0WZF0_9ASCO</name>
<evidence type="ECO:0000256" key="6">
    <source>
        <dbReference type="ARBA" id="ARBA00022833"/>
    </source>
</evidence>
<dbReference type="SUPFAM" id="SSF57667">
    <property type="entry name" value="beta-beta-alpha zinc fingers"/>
    <property type="match status" value="1"/>
</dbReference>
<evidence type="ECO:0000256" key="5">
    <source>
        <dbReference type="ARBA" id="ARBA00022771"/>
    </source>
</evidence>
<dbReference type="FunFam" id="3.30.160.60:FF:001156">
    <property type="entry name" value="Zinc finger protein 407"/>
    <property type="match status" value="1"/>
</dbReference>
<dbReference type="SMART" id="SM00355">
    <property type="entry name" value="ZnF_C2H2"/>
    <property type="match status" value="2"/>
</dbReference>
<dbReference type="OrthoDB" id="9439903at2759"/>
<dbReference type="InterPro" id="IPR051643">
    <property type="entry name" value="Transcr_Reg_ZincFinger"/>
</dbReference>
<evidence type="ECO:0000256" key="11">
    <source>
        <dbReference type="PROSITE-ProRule" id="PRU00042"/>
    </source>
</evidence>
<feature type="region of interest" description="Disordered" evidence="12">
    <location>
        <begin position="504"/>
        <end position="537"/>
    </location>
</feature>
<keyword evidence="3" id="KW-0479">Metal-binding</keyword>
<dbReference type="GO" id="GO:0005634">
    <property type="term" value="C:nucleus"/>
    <property type="evidence" value="ECO:0007669"/>
    <property type="project" value="UniProtKB-SubCell"/>
</dbReference>
<evidence type="ECO:0000256" key="1">
    <source>
        <dbReference type="ARBA" id="ARBA00004123"/>
    </source>
</evidence>
<dbReference type="PROSITE" id="PS50157">
    <property type="entry name" value="ZINC_FINGER_C2H2_2"/>
    <property type="match status" value="1"/>
</dbReference>
<keyword evidence="7" id="KW-0805">Transcription regulation</keyword>
<dbReference type="GO" id="GO:0008270">
    <property type="term" value="F:zinc ion binding"/>
    <property type="evidence" value="ECO:0007669"/>
    <property type="project" value="UniProtKB-KW"/>
</dbReference>
<evidence type="ECO:0000256" key="2">
    <source>
        <dbReference type="ARBA" id="ARBA00006991"/>
    </source>
</evidence>
<evidence type="ECO:0000259" key="13">
    <source>
        <dbReference type="PROSITE" id="PS50157"/>
    </source>
</evidence>
<evidence type="ECO:0000313" key="15">
    <source>
        <dbReference type="Proteomes" id="UP000307173"/>
    </source>
</evidence>
<dbReference type="Proteomes" id="UP000307173">
    <property type="component" value="Unassembled WGS sequence"/>
</dbReference>
<evidence type="ECO:0000256" key="10">
    <source>
        <dbReference type="ARBA" id="ARBA00023242"/>
    </source>
</evidence>
<proteinExistence type="inferred from homology"/>
<comment type="similarity">
    <text evidence="2">Belongs to the krueppel C2H2-type zinc-finger protein family.</text>
</comment>